<feature type="region of interest" description="Disordered" evidence="1">
    <location>
        <begin position="1"/>
        <end position="499"/>
    </location>
</feature>
<dbReference type="SMART" id="SM00246">
    <property type="entry name" value="WH2"/>
    <property type="match status" value="1"/>
</dbReference>
<name>A0A6J0X4G4_ODOVR</name>
<dbReference type="OrthoDB" id="6157464at2759"/>
<dbReference type="RefSeq" id="XP_020744773.1">
    <property type="nucleotide sequence ID" value="XM_020889114.2"/>
</dbReference>
<protein>
    <submittedName>
        <fullName evidence="4">LOW QUALITY PROTEIN: WAS/WASL-interacting protein family member 1</fullName>
    </submittedName>
</protein>
<feature type="compositionally biased region" description="Polar residues" evidence="1">
    <location>
        <begin position="229"/>
        <end position="241"/>
    </location>
</feature>
<dbReference type="PANTHER" id="PTHR48226:SF1">
    <property type="entry name" value="WAS_WASL-INTERACTING PROTEIN FAMILY MEMBER 1"/>
    <property type="match status" value="1"/>
</dbReference>
<dbReference type="GeneID" id="110134531"/>
<feature type="compositionally biased region" description="Gly residues" evidence="1">
    <location>
        <begin position="65"/>
        <end position="98"/>
    </location>
</feature>
<feature type="compositionally biased region" description="Pro residues" evidence="1">
    <location>
        <begin position="409"/>
        <end position="430"/>
    </location>
</feature>
<feature type="compositionally biased region" description="Pro residues" evidence="1">
    <location>
        <begin position="300"/>
        <end position="316"/>
    </location>
</feature>
<reference evidence="4" key="2">
    <citation type="submission" date="2025-08" db="UniProtKB">
        <authorList>
            <consortium name="RefSeq"/>
        </authorList>
    </citation>
    <scope>IDENTIFICATION</scope>
    <source>
        <tissue evidence="4">Tongue muscle</tissue>
    </source>
</reference>
<feature type="compositionally biased region" description="Basic and acidic residues" evidence="1">
    <location>
        <begin position="476"/>
        <end position="490"/>
    </location>
</feature>
<feature type="compositionally biased region" description="Pro residues" evidence="1">
    <location>
        <begin position="176"/>
        <end position="185"/>
    </location>
</feature>
<feature type="compositionally biased region" description="Pro residues" evidence="1">
    <location>
        <begin position="276"/>
        <end position="292"/>
    </location>
</feature>
<dbReference type="PANTHER" id="PTHR48226">
    <property type="entry name" value="OS06G0326200 PROTEIN"/>
    <property type="match status" value="1"/>
</dbReference>
<dbReference type="InterPro" id="IPR003124">
    <property type="entry name" value="WH2_dom"/>
</dbReference>
<dbReference type="PROSITE" id="PS51082">
    <property type="entry name" value="WH2"/>
    <property type="match status" value="1"/>
</dbReference>
<evidence type="ECO:0000259" key="2">
    <source>
        <dbReference type="PROSITE" id="PS51082"/>
    </source>
</evidence>
<feature type="compositionally biased region" description="Polar residues" evidence="1">
    <location>
        <begin position="21"/>
        <end position="31"/>
    </location>
</feature>
<feature type="compositionally biased region" description="Pro residues" evidence="1">
    <location>
        <begin position="341"/>
        <end position="366"/>
    </location>
</feature>
<evidence type="ECO:0000313" key="3">
    <source>
        <dbReference type="Proteomes" id="UP001652640"/>
    </source>
</evidence>
<accession>A0A6J0X4G4</accession>
<keyword evidence="3" id="KW-1185">Reference proteome</keyword>
<feature type="compositionally biased region" description="Polar residues" evidence="1">
    <location>
        <begin position="431"/>
        <end position="440"/>
    </location>
</feature>
<organism evidence="3 4">
    <name type="scientific">Odocoileus virginianus</name>
    <name type="common">White-tailed deer</name>
    <dbReference type="NCBI Taxonomy" id="9874"/>
    <lineage>
        <taxon>Eukaryota</taxon>
        <taxon>Metazoa</taxon>
        <taxon>Chordata</taxon>
        <taxon>Craniata</taxon>
        <taxon>Vertebrata</taxon>
        <taxon>Euteleostomi</taxon>
        <taxon>Mammalia</taxon>
        <taxon>Eutheria</taxon>
        <taxon>Laurasiatheria</taxon>
        <taxon>Artiodactyla</taxon>
        <taxon>Ruminantia</taxon>
        <taxon>Pecora</taxon>
        <taxon>Cervidae</taxon>
        <taxon>Odocoileinae</taxon>
        <taxon>Odocoileus</taxon>
    </lineage>
</organism>
<evidence type="ECO:0000256" key="1">
    <source>
        <dbReference type="SAM" id="MobiDB-lite"/>
    </source>
</evidence>
<gene>
    <name evidence="4" type="primary">WIPF1</name>
</gene>
<feature type="compositionally biased region" description="Pro residues" evidence="1">
    <location>
        <begin position="1"/>
        <end position="14"/>
    </location>
</feature>
<feature type="domain" description="WH2" evidence="2">
    <location>
        <begin position="32"/>
        <end position="49"/>
    </location>
</feature>
<dbReference type="InterPro" id="IPR053099">
    <property type="entry name" value="WAS/WASL-interacting_domain"/>
</dbReference>
<sequence>MPVPPPPAPPPPPTFALANTEKPSLSKSEQAGRNALLSDISKGKKLKKTVTNDRSAPILDKPKGAAGGGGGGGSYGGGGGGGGGSFGGGGPPGLGGLFQAGMPKLRSTANRENESGGSRPPILPPGGRATSAKPFTPPSGAGRFPVPPAGHRSGPPELQRNRMPPPRPEVGAKPDNLPPPVPNTPRPSQSSLHNRGPPLVPGAPRQPSPGLTPPPFPGNRGAAFGGGSIRQTPSGSSTPFSNRPPLPPTPSRALDDKPPPPPPPVGNRPAIHREPVPPPPPQNSKPPVPSAPRPSSSSQAPPPPPPSRPGPPPLPPVSTGGGDEIPRLPQRNVSLSSSSAPPLPSPGRSGPLPPPPNERPPPPVRDPPGRSGPLPPPPPMNRNGSTSRALPATPQLPSRSGIDSSPRSGPRPPLPPERPGTGAPPPPPPSTSIRNGFQDSSCEDEWESRFYFHPISDLPPPEPYVPTTKSYPSKLARNESRSGSNRRERGAPPLPPIPR</sequence>
<dbReference type="Gene3D" id="2.30.29.30">
    <property type="entry name" value="Pleckstrin-homology domain (PH domain)/Phosphotyrosine-binding domain (PTB)"/>
    <property type="match status" value="1"/>
</dbReference>
<dbReference type="InterPro" id="IPR011993">
    <property type="entry name" value="PH-like_dom_sf"/>
</dbReference>
<evidence type="ECO:0000313" key="4">
    <source>
        <dbReference type="RefSeq" id="XP_020744773.1"/>
    </source>
</evidence>
<feature type="compositionally biased region" description="Pro residues" evidence="1">
    <location>
        <begin position="198"/>
        <end position="217"/>
    </location>
</feature>
<reference evidence="3" key="1">
    <citation type="journal article" date="2022" name="J. Hered.">
        <title>A De Novo Chromosome-Level Genome Assembly of the White-Tailed Deer, Odocoileus Virginianus.</title>
        <authorList>
            <person name="London E.W."/>
            <person name="Roca A.L."/>
            <person name="Novakofski J.E."/>
            <person name="Mateus-Pinilla N.E."/>
        </authorList>
    </citation>
    <scope>NUCLEOTIDE SEQUENCE [LARGE SCALE GENOMIC DNA]</scope>
</reference>
<feature type="compositionally biased region" description="Low complexity" evidence="1">
    <location>
        <begin position="397"/>
        <end position="408"/>
    </location>
</feature>
<dbReference type="Pfam" id="PF02205">
    <property type="entry name" value="WH2"/>
    <property type="match status" value="1"/>
</dbReference>
<dbReference type="CDD" id="cd22076">
    <property type="entry name" value="WH2_WAS_WASL-1"/>
    <property type="match status" value="1"/>
</dbReference>
<proteinExistence type="predicted"/>
<dbReference type="Proteomes" id="UP001652640">
    <property type="component" value="Chromosome 13"/>
</dbReference>